<dbReference type="GO" id="GO:0005829">
    <property type="term" value="C:cytosol"/>
    <property type="evidence" value="ECO:0007669"/>
    <property type="project" value="TreeGrafter"/>
</dbReference>
<comment type="caution">
    <text evidence="3">The sequence shown here is derived from an EMBL/GenBank/DDBJ whole genome shotgun (WGS) entry which is preliminary data.</text>
</comment>
<dbReference type="Gene3D" id="3.10.20.90">
    <property type="entry name" value="Phosphatidylinositol 3-kinase Catalytic Subunit, Chain A, domain 1"/>
    <property type="match status" value="1"/>
</dbReference>
<organism evidence="3 4">
    <name type="scientific">Perilla frutescens var. hirtella</name>
    <name type="common">Perilla citriodora</name>
    <name type="synonym">Perilla setoyensis</name>
    <dbReference type="NCBI Taxonomy" id="608512"/>
    <lineage>
        <taxon>Eukaryota</taxon>
        <taxon>Viridiplantae</taxon>
        <taxon>Streptophyta</taxon>
        <taxon>Embryophyta</taxon>
        <taxon>Tracheophyta</taxon>
        <taxon>Spermatophyta</taxon>
        <taxon>Magnoliopsida</taxon>
        <taxon>eudicotyledons</taxon>
        <taxon>Gunneridae</taxon>
        <taxon>Pentapetalae</taxon>
        <taxon>asterids</taxon>
        <taxon>lamiids</taxon>
        <taxon>Lamiales</taxon>
        <taxon>Lamiaceae</taxon>
        <taxon>Nepetoideae</taxon>
        <taxon>Elsholtzieae</taxon>
        <taxon>Perilla</taxon>
    </lineage>
</organism>
<dbReference type="CDD" id="cd17039">
    <property type="entry name" value="Ubl_ubiquitin_like"/>
    <property type="match status" value="1"/>
</dbReference>
<dbReference type="PANTHER" id="PTHR10621:SF61">
    <property type="entry name" value="UBIQUITIN FAMILY PROTEIN"/>
    <property type="match status" value="1"/>
</dbReference>
<dbReference type="InterPro" id="IPR029071">
    <property type="entry name" value="Ubiquitin-like_domsf"/>
</dbReference>
<sequence length="148" mass="16116">MKLVAEILTGTLFYVEVEEDATVGDLKKEIGKQENLPGDRLILLLDAEERYALDKDEAALKDYGVEDSSHIYIFFQPQDSIASSASPSTPRDSASSEPSHSVDSANEPSNADEKDEADDNEPPHEDNASNEADEPSASADQEECVLDN</sequence>
<dbReference type="GO" id="GO:0070628">
    <property type="term" value="F:proteasome binding"/>
    <property type="evidence" value="ECO:0007669"/>
    <property type="project" value="TreeGrafter"/>
</dbReference>
<dbReference type="InterPro" id="IPR000626">
    <property type="entry name" value="Ubiquitin-like_dom"/>
</dbReference>
<name>A0AAD4J8T2_PERFH</name>
<dbReference type="AlphaFoldDB" id="A0AAD4J8T2"/>
<gene>
    <name evidence="3" type="ORF">C2S53_020476</name>
</gene>
<evidence type="ECO:0000313" key="3">
    <source>
        <dbReference type="EMBL" id="KAH6829207.1"/>
    </source>
</evidence>
<evidence type="ECO:0000259" key="2">
    <source>
        <dbReference type="PROSITE" id="PS50053"/>
    </source>
</evidence>
<dbReference type="GO" id="GO:0031593">
    <property type="term" value="F:polyubiquitin modification-dependent protein binding"/>
    <property type="evidence" value="ECO:0007669"/>
    <property type="project" value="TreeGrafter"/>
</dbReference>
<dbReference type="Pfam" id="PF00240">
    <property type="entry name" value="ubiquitin"/>
    <property type="match status" value="1"/>
</dbReference>
<dbReference type="GO" id="GO:0043130">
    <property type="term" value="F:ubiquitin binding"/>
    <property type="evidence" value="ECO:0007669"/>
    <property type="project" value="TreeGrafter"/>
</dbReference>
<keyword evidence="4" id="KW-1185">Reference proteome</keyword>
<protein>
    <recommendedName>
        <fullName evidence="2">Ubiquitin-like domain-containing protein</fullName>
    </recommendedName>
</protein>
<proteinExistence type="predicted"/>
<dbReference type="SUPFAM" id="SSF54236">
    <property type="entry name" value="Ubiquitin-like"/>
    <property type="match status" value="1"/>
</dbReference>
<reference evidence="3 4" key="1">
    <citation type="journal article" date="2021" name="Nat. Commun.">
        <title>Incipient diploidization of the medicinal plant Perilla within 10,000 years.</title>
        <authorList>
            <person name="Zhang Y."/>
            <person name="Shen Q."/>
            <person name="Leng L."/>
            <person name="Zhang D."/>
            <person name="Chen S."/>
            <person name="Shi Y."/>
            <person name="Ning Z."/>
            <person name="Chen S."/>
        </authorList>
    </citation>
    <scope>NUCLEOTIDE SEQUENCE [LARGE SCALE GENOMIC DNA]</scope>
    <source>
        <strain evidence="4">cv. PC099</strain>
    </source>
</reference>
<accession>A0AAD4J8T2</accession>
<dbReference type="PANTHER" id="PTHR10621">
    <property type="entry name" value="UV EXCISION REPAIR PROTEIN RAD23"/>
    <property type="match status" value="1"/>
</dbReference>
<dbReference type="Proteomes" id="UP001190926">
    <property type="component" value="Unassembled WGS sequence"/>
</dbReference>
<evidence type="ECO:0000256" key="1">
    <source>
        <dbReference type="SAM" id="MobiDB-lite"/>
    </source>
</evidence>
<dbReference type="GO" id="GO:0043161">
    <property type="term" value="P:proteasome-mediated ubiquitin-dependent protein catabolic process"/>
    <property type="evidence" value="ECO:0007669"/>
    <property type="project" value="TreeGrafter"/>
</dbReference>
<dbReference type="EMBL" id="SDAM02000112">
    <property type="protein sequence ID" value="KAH6829207.1"/>
    <property type="molecule type" value="Genomic_DNA"/>
</dbReference>
<dbReference type="GO" id="GO:0005654">
    <property type="term" value="C:nucleoplasm"/>
    <property type="evidence" value="ECO:0007669"/>
    <property type="project" value="TreeGrafter"/>
</dbReference>
<dbReference type="PROSITE" id="PS50053">
    <property type="entry name" value="UBIQUITIN_2"/>
    <property type="match status" value="1"/>
</dbReference>
<feature type="compositionally biased region" description="Polar residues" evidence="1">
    <location>
        <begin position="81"/>
        <end position="109"/>
    </location>
</feature>
<feature type="domain" description="Ubiquitin-like" evidence="2">
    <location>
        <begin position="1"/>
        <end position="80"/>
    </location>
</feature>
<feature type="region of interest" description="Disordered" evidence="1">
    <location>
        <begin position="81"/>
        <end position="148"/>
    </location>
</feature>
<evidence type="ECO:0000313" key="4">
    <source>
        <dbReference type="Proteomes" id="UP001190926"/>
    </source>
</evidence>